<protein>
    <submittedName>
        <fullName evidence="1">Uncharacterized protein</fullName>
    </submittedName>
</protein>
<keyword evidence="2" id="KW-1185">Reference proteome</keyword>
<gene>
    <name evidence="1" type="ORF">LMG6000_03058</name>
</gene>
<accession>A0A6S7FAG7</accession>
<dbReference type="AlphaFoldDB" id="A0A6S7FAG7"/>
<dbReference type="Proteomes" id="UP000494183">
    <property type="component" value="Unassembled WGS sequence"/>
</dbReference>
<proteinExistence type="predicted"/>
<reference evidence="1 2" key="1">
    <citation type="submission" date="2020-04" db="EMBL/GenBank/DDBJ databases">
        <authorList>
            <person name="De Canck E."/>
        </authorList>
    </citation>
    <scope>NUCLEOTIDE SEQUENCE [LARGE SCALE GENOMIC DNA]</scope>
    <source>
        <strain evidence="1 2">LMG 6000</strain>
    </source>
</reference>
<evidence type="ECO:0000313" key="2">
    <source>
        <dbReference type="Proteomes" id="UP000494183"/>
    </source>
</evidence>
<name>A0A6S7FAG7_9BURK</name>
<dbReference type="EMBL" id="CADILH010000004">
    <property type="protein sequence ID" value="CAB3932960.1"/>
    <property type="molecule type" value="Genomic_DNA"/>
</dbReference>
<organism evidence="1 2">
    <name type="scientific">Achromobacter insolitus</name>
    <dbReference type="NCBI Taxonomy" id="217204"/>
    <lineage>
        <taxon>Bacteria</taxon>
        <taxon>Pseudomonadati</taxon>
        <taxon>Pseudomonadota</taxon>
        <taxon>Betaproteobacteria</taxon>
        <taxon>Burkholderiales</taxon>
        <taxon>Alcaligenaceae</taxon>
        <taxon>Achromobacter</taxon>
    </lineage>
</organism>
<evidence type="ECO:0000313" key="1">
    <source>
        <dbReference type="EMBL" id="CAB3932960.1"/>
    </source>
</evidence>
<sequence>MDRQAAINEFEDFVASQAPFGKLNIHSSEIFFGI</sequence>